<evidence type="ECO:0000313" key="2">
    <source>
        <dbReference type="Proteomes" id="UP000192511"/>
    </source>
</evidence>
<organism evidence="1 2">
    <name type="scientific">Legionella anisa</name>
    <dbReference type="NCBI Taxonomy" id="28082"/>
    <lineage>
        <taxon>Bacteria</taxon>
        <taxon>Pseudomonadati</taxon>
        <taxon>Pseudomonadota</taxon>
        <taxon>Gammaproteobacteria</taxon>
        <taxon>Legionellales</taxon>
        <taxon>Legionellaceae</taxon>
        <taxon>Legionella</taxon>
    </lineage>
</organism>
<evidence type="ECO:0000313" key="1">
    <source>
        <dbReference type="EMBL" id="PNL62630.1"/>
    </source>
</evidence>
<proteinExistence type="predicted"/>
<dbReference type="AlphaFoldDB" id="A0AAX0WX29"/>
<protein>
    <recommendedName>
        <fullName evidence="3">Apea-like HEPN domain-containing protein</fullName>
    </recommendedName>
</protein>
<gene>
    <name evidence="1" type="ORF">A6J39_016235</name>
</gene>
<keyword evidence="2" id="KW-1185">Reference proteome</keyword>
<dbReference type="RefSeq" id="WP_019234913.1">
    <property type="nucleotide sequence ID" value="NZ_CAAAHR010000008.1"/>
</dbReference>
<evidence type="ECO:0008006" key="3">
    <source>
        <dbReference type="Google" id="ProtNLM"/>
    </source>
</evidence>
<dbReference type="GeneID" id="98064968"/>
<sequence>MKKKVRWSHKPPIEILNALAKNGVVGRDGSVSFKAGGFRFNDIDYLIDSINFGCSIDEQDKITAVKQTIKKCFNKGGISEKKFIDLLTLEVENFLNKRKELRYFITGLSILKPSFNKIQINESTIRFYKTNIPRKFSSRVNKLKEVSKNNIKSNYCSCVIETVTFSNEIDIPLKNLNILRALFCLYNNYDFEFLFSKKRMPLNRVRIDEFHTLHNKEGLVENNLYYEIDFIEAPIIEIPQSKKFFETIISLINKSPYKEVIIDSLIFYVKAFDSYDPNISLILAWNAIDKLTNSESGNYNNVINRFRGIVGKTKHSEIIQILKNVRNNYVHRIEEHKNARDYCYELQSYFKLILEIHLQYLSHLNLENAFKVLDHLFEYKNSEEYISFFNDEDNSNPLIKISKKIQEIMKKAQKKSSQNSSITIVIK</sequence>
<reference evidence="1" key="1">
    <citation type="submission" date="2017-12" db="EMBL/GenBank/DDBJ databases">
        <title>FDA dAtabase for Regulatory Grade micrObial Sequences (FDA-ARGOS): Supporting development and validation of Infectious Disease Dx tests.</title>
        <authorList>
            <person name="Kerrigan L."/>
            <person name="Tallon L.J."/>
            <person name="Sadzewicz L."/>
            <person name="Sengamalay N."/>
            <person name="Ott S."/>
            <person name="Godinez A."/>
            <person name="Nagaraj S."/>
            <person name="Vavikolanu K."/>
            <person name="Vyas G."/>
            <person name="Nadendla S."/>
            <person name="Aluvathingal J."/>
            <person name="Sichtig H."/>
        </authorList>
    </citation>
    <scope>NUCLEOTIDE SEQUENCE [LARGE SCALE GENOMIC DNA]</scope>
    <source>
        <strain evidence="1">FDAARGOS_200</strain>
    </source>
</reference>
<dbReference type="EMBL" id="NBTX02000004">
    <property type="protein sequence ID" value="PNL62630.1"/>
    <property type="molecule type" value="Genomic_DNA"/>
</dbReference>
<name>A0AAX0WX29_9GAMM</name>
<dbReference type="Proteomes" id="UP000192511">
    <property type="component" value="Unassembled WGS sequence"/>
</dbReference>
<comment type="caution">
    <text evidence="1">The sequence shown here is derived from an EMBL/GenBank/DDBJ whole genome shotgun (WGS) entry which is preliminary data.</text>
</comment>
<accession>A0AAX0WX29</accession>